<comment type="function">
    <text evidence="10">Cell wall formation. Catalyzes the transfer of a GlcNAc subunit on undecaprenyl-pyrophosphoryl-MurNAc-pentapeptide (lipid intermediate I) to form undecaprenyl-pyrophosphoryl-MurNAc-(pentapeptide)GlcNAc (lipid intermediate II).</text>
</comment>
<keyword evidence="8 10" id="KW-0131">Cell cycle</keyword>
<protein>
    <recommendedName>
        <fullName evidence="10">UDP-N-acetylglucosamine--N-acetylmuramyl-(pentapeptide) pyrophosphoryl-undecaprenol N-acetylglucosamine transferase</fullName>
        <ecNumber evidence="10">2.4.1.227</ecNumber>
    </recommendedName>
    <alternativeName>
        <fullName evidence="10">Undecaprenyl-PP-MurNAc-pentapeptide-UDPGlcNAc GlcNAc transferase</fullName>
    </alternativeName>
</protein>
<sequence>MNPAPLILLAAGGTGGHLFPAEALGVVLMRRGLRVRLVTDDRALRYSGLFSRDMIDVVPSETVRGRSPIALARTMLKLGAGGLMALSLMRRLKPAAVIGFGGYPTLPPLLAARLLGIPTLVHEANAVMGRANRFLSGKVSAIATSLPGVLDRDPVLSGKTTTTGTPMRPAILAAAAVPYVAPEPDGALRLLVTGGSQGARVMADVVPYAIEQLPPELWRRLVLVQQVRDEDMARVRAVYDRLKLNFELEPFFSDLPARLASSHLVVSRSGAGTVAELAAIGRPSILVPLPGAIDQDQYANAGVLAQAGGAIRIVQGDFTPARLAQEITALAGAPERLTAMAEGARGVGRLDAADRLADLVIKTAGISVKSTTFQ</sequence>
<evidence type="ECO:0000313" key="13">
    <source>
        <dbReference type="EMBL" id="PYF01332.1"/>
    </source>
</evidence>
<dbReference type="GO" id="GO:0009252">
    <property type="term" value="P:peptidoglycan biosynthetic process"/>
    <property type="evidence" value="ECO:0007669"/>
    <property type="project" value="UniProtKB-UniRule"/>
</dbReference>
<evidence type="ECO:0000256" key="4">
    <source>
        <dbReference type="ARBA" id="ARBA00022679"/>
    </source>
</evidence>
<dbReference type="GO" id="GO:0005886">
    <property type="term" value="C:plasma membrane"/>
    <property type="evidence" value="ECO:0007669"/>
    <property type="project" value="UniProtKB-SubCell"/>
</dbReference>
<comment type="similarity">
    <text evidence="10">Belongs to the glycosyltransferase 28 family. MurG subfamily.</text>
</comment>
<accession>A0A318T896</accession>
<comment type="caution">
    <text evidence="10">Lacks conserved residue(s) required for the propagation of feature annotation.</text>
</comment>
<organism evidence="13 14">
    <name type="scientific">Rhodopseudomonas faecalis</name>
    <dbReference type="NCBI Taxonomy" id="99655"/>
    <lineage>
        <taxon>Bacteria</taxon>
        <taxon>Pseudomonadati</taxon>
        <taxon>Pseudomonadota</taxon>
        <taxon>Alphaproteobacteria</taxon>
        <taxon>Hyphomicrobiales</taxon>
        <taxon>Nitrobacteraceae</taxon>
        <taxon>Rhodopseudomonas</taxon>
    </lineage>
</organism>
<dbReference type="GO" id="GO:0005975">
    <property type="term" value="P:carbohydrate metabolic process"/>
    <property type="evidence" value="ECO:0007669"/>
    <property type="project" value="InterPro"/>
</dbReference>
<dbReference type="SUPFAM" id="SSF53756">
    <property type="entry name" value="UDP-Glycosyltransferase/glycogen phosphorylase"/>
    <property type="match status" value="1"/>
</dbReference>
<dbReference type="PANTHER" id="PTHR21015:SF22">
    <property type="entry name" value="GLYCOSYLTRANSFERASE"/>
    <property type="match status" value="1"/>
</dbReference>
<evidence type="ECO:0000259" key="12">
    <source>
        <dbReference type="Pfam" id="PF04101"/>
    </source>
</evidence>
<evidence type="ECO:0000259" key="11">
    <source>
        <dbReference type="Pfam" id="PF03033"/>
    </source>
</evidence>
<dbReference type="AlphaFoldDB" id="A0A318T896"/>
<feature type="binding site" evidence="10">
    <location>
        <position position="168"/>
    </location>
    <ligand>
        <name>UDP-N-acetyl-alpha-D-glucosamine</name>
        <dbReference type="ChEBI" id="CHEBI:57705"/>
    </ligand>
</feature>
<keyword evidence="1 10" id="KW-1003">Cell membrane</keyword>
<comment type="catalytic activity">
    <reaction evidence="10">
        <text>di-trans,octa-cis-undecaprenyl diphospho-N-acetyl-alpha-D-muramoyl-L-alanyl-D-glutamyl-meso-2,6-diaminopimeloyl-D-alanyl-D-alanine + UDP-N-acetyl-alpha-D-glucosamine = di-trans,octa-cis-undecaprenyl diphospho-[N-acetyl-alpha-D-glucosaminyl-(1-&gt;4)]-N-acetyl-alpha-D-muramoyl-L-alanyl-D-glutamyl-meso-2,6-diaminopimeloyl-D-alanyl-D-alanine + UDP + H(+)</text>
        <dbReference type="Rhea" id="RHEA:31227"/>
        <dbReference type="ChEBI" id="CHEBI:15378"/>
        <dbReference type="ChEBI" id="CHEBI:57705"/>
        <dbReference type="ChEBI" id="CHEBI:58223"/>
        <dbReference type="ChEBI" id="CHEBI:61387"/>
        <dbReference type="ChEBI" id="CHEBI:61388"/>
        <dbReference type="EC" id="2.4.1.227"/>
    </reaction>
</comment>
<dbReference type="CDD" id="cd03785">
    <property type="entry name" value="GT28_MurG"/>
    <property type="match status" value="1"/>
</dbReference>
<dbReference type="GO" id="GO:0051991">
    <property type="term" value="F:UDP-N-acetyl-D-glucosamine:N-acetylmuramoyl-L-alanyl-D-glutamyl-meso-2,6-diaminopimelyl-D-alanyl-D-alanine-diphosphoundecaprenol 4-beta-N-acetylglucosaminlytransferase activity"/>
    <property type="evidence" value="ECO:0007669"/>
    <property type="project" value="RHEA"/>
</dbReference>
<gene>
    <name evidence="10" type="primary">murG</name>
    <name evidence="13" type="ORF">BJ122_12349</name>
</gene>
<keyword evidence="6 10" id="KW-0573">Peptidoglycan synthesis</keyword>
<dbReference type="Pfam" id="PF03033">
    <property type="entry name" value="Glyco_transf_28"/>
    <property type="match status" value="1"/>
</dbReference>
<dbReference type="NCBIfam" id="TIGR01133">
    <property type="entry name" value="murG"/>
    <property type="match status" value="1"/>
</dbReference>
<keyword evidence="5 10" id="KW-0133">Cell shape</keyword>
<dbReference type="GO" id="GO:0071555">
    <property type="term" value="P:cell wall organization"/>
    <property type="evidence" value="ECO:0007669"/>
    <property type="project" value="UniProtKB-KW"/>
</dbReference>
<feature type="binding site" evidence="10">
    <location>
        <position position="196"/>
    </location>
    <ligand>
        <name>UDP-N-acetyl-alpha-D-glucosamine</name>
        <dbReference type="ChEBI" id="CHEBI:57705"/>
    </ligand>
</feature>
<proteinExistence type="inferred from homology"/>
<keyword evidence="14" id="KW-1185">Reference proteome</keyword>
<evidence type="ECO:0000256" key="1">
    <source>
        <dbReference type="ARBA" id="ARBA00022475"/>
    </source>
</evidence>
<keyword evidence="7 10" id="KW-0472">Membrane</keyword>
<keyword evidence="2 10" id="KW-0132">Cell division</keyword>
<dbReference type="InterPro" id="IPR004276">
    <property type="entry name" value="GlycoTrans_28_N"/>
</dbReference>
<dbReference type="UniPathway" id="UPA00219"/>
<keyword evidence="4 10" id="KW-0808">Transferase</keyword>
<evidence type="ECO:0000256" key="8">
    <source>
        <dbReference type="ARBA" id="ARBA00023306"/>
    </source>
</evidence>
<dbReference type="GO" id="GO:0008360">
    <property type="term" value="P:regulation of cell shape"/>
    <property type="evidence" value="ECO:0007669"/>
    <property type="project" value="UniProtKB-KW"/>
</dbReference>
<feature type="binding site" evidence="10">
    <location>
        <position position="297"/>
    </location>
    <ligand>
        <name>UDP-N-acetyl-alpha-D-glucosamine</name>
        <dbReference type="ChEBI" id="CHEBI:57705"/>
    </ligand>
</feature>
<evidence type="ECO:0000313" key="14">
    <source>
        <dbReference type="Proteomes" id="UP000248148"/>
    </source>
</evidence>
<dbReference type="Proteomes" id="UP000248148">
    <property type="component" value="Unassembled WGS sequence"/>
</dbReference>
<dbReference type="InterPro" id="IPR006009">
    <property type="entry name" value="GlcNAc_MurG"/>
</dbReference>
<dbReference type="PANTHER" id="PTHR21015">
    <property type="entry name" value="UDP-N-ACETYLGLUCOSAMINE--N-ACETYLMURAMYL-(PENTAPEPTIDE) PYROPHOSPHORYL-UNDECAPRENOL N-ACETYLGLUCOSAMINE TRANSFERASE 1"/>
    <property type="match status" value="1"/>
</dbReference>
<dbReference type="Gene3D" id="3.40.50.2000">
    <property type="entry name" value="Glycogen Phosphorylase B"/>
    <property type="match status" value="2"/>
</dbReference>
<dbReference type="EMBL" id="QJTI01000023">
    <property type="protein sequence ID" value="PYF01332.1"/>
    <property type="molecule type" value="Genomic_DNA"/>
</dbReference>
<keyword evidence="3 10" id="KW-0328">Glycosyltransferase</keyword>
<comment type="caution">
    <text evidence="13">The sequence shown here is derived from an EMBL/GenBank/DDBJ whole genome shotgun (WGS) entry which is preliminary data.</text>
</comment>
<dbReference type="InterPro" id="IPR007235">
    <property type="entry name" value="Glyco_trans_28_C"/>
</dbReference>
<comment type="subcellular location">
    <subcellularLocation>
        <location evidence="10">Cell membrane</location>
        <topology evidence="10">Peripheral membrane protein</topology>
        <orientation evidence="10">Cytoplasmic side</orientation>
    </subcellularLocation>
</comment>
<evidence type="ECO:0000256" key="7">
    <source>
        <dbReference type="ARBA" id="ARBA00023136"/>
    </source>
</evidence>
<feature type="domain" description="Glycosyltransferase family 28 N-terminal" evidence="11">
    <location>
        <begin position="7"/>
        <end position="143"/>
    </location>
</feature>
<evidence type="ECO:0000256" key="10">
    <source>
        <dbReference type="HAMAP-Rule" id="MF_00033"/>
    </source>
</evidence>
<evidence type="ECO:0000256" key="2">
    <source>
        <dbReference type="ARBA" id="ARBA00022618"/>
    </source>
</evidence>
<dbReference type="EC" id="2.4.1.227" evidence="10"/>
<feature type="domain" description="Glycosyl transferase family 28 C-terminal" evidence="12">
    <location>
        <begin position="190"/>
        <end position="355"/>
    </location>
</feature>
<feature type="binding site" evidence="10">
    <location>
        <begin position="14"/>
        <end position="16"/>
    </location>
    <ligand>
        <name>UDP-N-acetyl-alpha-D-glucosamine</name>
        <dbReference type="ChEBI" id="CHEBI:57705"/>
    </ligand>
</feature>
<dbReference type="GO" id="GO:0050511">
    <property type="term" value="F:undecaprenyldiphospho-muramoylpentapeptide beta-N-acetylglucosaminyltransferase activity"/>
    <property type="evidence" value="ECO:0007669"/>
    <property type="project" value="UniProtKB-UniRule"/>
</dbReference>
<evidence type="ECO:0000256" key="5">
    <source>
        <dbReference type="ARBA" id="ARBA00022960"/>
    </source>
</evidence>
<name>A0A318T896_9BRAD</name>
<dbReference type="GO" id="GO:0051301">
    <property type="term" value="P:cell division"/>
    <property type="evidence" value="ECO:0007669"/>
    <property type="project" value="UniProtKB-KW"/>
</dbReference>
<reference evidence="13 14" key="1">
    <citation type="submission" date="2018-06" db="EMBL/GenBank/DDBJ databases">
        <title>Genomic Encyclopedia of Archaeal and Bacterial Type Strains, Phase II (KMG-II): from individual species to whole genera.</title>
        <authorList>
            <person name="Goeker M."/>
        </authorList>
    </citation>
    <scope>NUCLEOTIDE SEQUENCE [LARGE SCALE GENOMIC DNA]</scope>
    <source>
        <strain evidence="13 14">JCM 11668</strain>
    </source>
</reference>
<dbReference type="Pfam" id="PF04101">
    <property type="entry name" value="Glyco_tran_28_C"/>
    <property type="match status" value="1"/>
</dbReference>
<keyword evidence="9 10" id="KW-0961">Cell wall biogenesis/degradation</keyword>
<evidence type="ECO:0000256" key="9">
    <source>
        <dbReference type="ARBA" id="ARBA00023316"/>
    </source>
</evidence>
<feature type="binding site" evidence="10">
    <location>
        <position position="125"/>
    </location>
    <ligand>
        <name>UDP-N-acetyl-alpha-D-glucosamine</name>
        <dbReference type="ChEBI" id="CHEBI:57705"/>
    </ligand>
</feature>
<evidence type="ECO:0000256" key="3">
    <source>
        <dbReference type="ARBA" id="ARBA00022676"/>
    </source>
</evidence>
<dbReference type="HAMAP" id="MF_00033">
    <property type="entry name" value="MurG"/>
    <property type="match status" value="1"/>
</dbReference>
<evidence type="ECO:0000256" key="6">
    <source>
        <dbReference type="ARBA" id="ARBA00022984"/>
    </source>
</evidence>
<comment type="pathway">
    <text evidence="10">Cell wall biogenesis; peptidoglycan biosynthesis.</text>
</comment>